<organism evidence="1 2">
    <name type="scientific">Solanum commersonii</name>
    <name type="common">Commerson's wild potato</name>
    <name type="synonym">Commerson's nightshade</name>
    <dbReference type="NCBI Taxonomy" id="4109"/>
    <lineage>
        <taxon>Eukaryota</taxon>
        <taxon>Viridiplantae</taxon>
        <taxon>Streptophyta</taxon>
        <taxon>Embryophyta</taxon>
        <taxon>Tracheophyta</taxon>
        <taxon>Spermatophyta</taxon>
        <taxon>Magnoliopsida</taxon>
        <taxon>eudicotyledons</taxon>
        <taxon>Gunneridae</taxon>
        <taxon>Pentapetalae</taxon>
        <taxon>asterids</taxon>
        <taxon>lamiids</taxon>
        <taxon>Solanales</taxon>
        <taxon>Solanaceae</taxon>
        <taxon>Solanoideae</taxon>
        <taxon>Solaneae</taxon>
        <taxon>Solanum</taxon>
    </lineage>
</organism>
<evidence type="ECO:0000313" key="2">
    <source>
        <dbReference type="Proteomes" id="UP000824120"/>
    </source>
</evidence>
<name>A0A9J5XQG4_SOLCO</name>
<reference evidence="1 2" key="1">
    <citation type="submission" date="2020-09" db="EMBL/GenBank/DDBJ databases">
        <title>De no assembly of potato wild relative species, Solanum commersonii.</title>
        <authorList>
            <person name="Cho K."/>
        </authorList>
    </citation>
    <scope>NUCLEOTIDE SEQUENCE [LARGE SCALE GENOMIC DNA]</scope>
    <source>
        <strain evidence="1">LZ3.2</strain>
        <tissue evidence="1">Leaf</tissue>
    </source>
</reference>
<proteinExistence type="predicted"/>
<protein>
    <submittedName>
        <fullName evidence="1">Uncharacterized protein</fullName>
    </submittedName>
</protein>
<keyword evidence="2" id="KW-1185">Reference proteome</keyword>
<dbReference type="Proteomes" id="UP000824120">
    <property type="component" value="Chromosome 8"/>
</dbReference>
<gene>
    <name evidence="1" type="ORF">H5410_039858</name>
</gene>
<dbReference type="EMBL" id="JACXVP010000008">
    <property type="protein sequence ID" value="KAG5589344.1"/>
    <property type="molecule type" value="Genomic_DNA"/>
</dbReference>
<comment type="caution">
    <text evidence="1">The sequence shown here is derived from an EMBL/GenBank/DDBJ whole genome shotgun (WGS) entry which is preliminary data.</text>
</comment>
<sequence length="100" mass="10881">MVAGVEIDFASIFAGEIPRSIGTSRLTTFPCLIFRLCEGLQMRRVLQTSPPSGALDAGLVRDSECSGCLARELEVEVPRFGYRSCGTAMGRAAMIWRSVH</sequence>
<accession>A0A9J5XQG4</accession>
<dbReference type="AlphaFoldDB" id="A0A9J5XQG4"/>
<evidence type="ECO:0000313" key="1">
    <source>
        <dbReference type="EMBL" id="KAG5589344.1"/>
    </source>
</evidence>